<evidence type="ECO:0008006" key="3">
    <source>
        <dbReference type="Google" id="ProtNLM"/>
    </source>
</evidence>
<proteinExistence type="predicted"/>
<organism evidence="1 2">
    <name type="scientific">Coccomyxa subellipsoidea</name>
    <dbReference type="NCBI Taxonomy" id="248742"/>
    <lineage>
        <taxon>Eukaryota</taxon>
        <taxon>Viridiplantae</taxon>
        <taxon>Chlorophyta</taxon>
        <taxon>core chlorophytes</taxon>
        <taxon>Trebouxiophyceae</taxon>
        <taxon>Trebouxiophyceae incertae sedis</taxon>
        <taxon>Coccomyxaceae</taxon>
        <taxon>Coccomyxa</taxon>
    </lineage>
</organism>
<name>A0ABR2Z1S8_9CHLO</name>
<reference evidence="1 2" key="1">
    <citation type="journal article" date="2024" name="Nat. Commun.">
        <title>Phylogenomics reveals the evolutionary origins of lichenization in chlorophyte algae.</title>
        <authorList>
            <person name="Puginier C."/>
            <person name="Libourel C."/>
            <person name="Otte J."/>
            <person name="Skaloud P."/>
            <person name="Haon M."/>
            <person name="Grisel S."/>
            <person name="Petersen M."/>
            <person name="Berrin J.G."/>
            <person name="Delaux P.M."/>
            <person name="Dal Grande F."/>
            <person name="Keller J."/>
        </authorList>
    </citation>
    <scope>NUCLEOTIDE SEQUENCE [LARGE SCALE GENOMIC DNA]</scope>
    <source>
        <strain evidence="1 2">SAG 216-7</strain>
    </source>
</reference>
<evidence type="ECO:0000313" key="1">
    <source>
        <dbReference type="EMBL" id="KAK9918048.1"/>
    </source>
</evidence>
<dbReference type="InterPro" id="IPR052980">
    <property type="entry name" value="Crinkler_effector"/>
</dbReference>
<dbReference type="PANTHER" id="PTHR33129:SF1">
    <property type="entry name" value="ATP-BINDING PROTEIN"/>
    <property type="match status" value="1"/>
</dbReference>
<dbReference type="PANTHER" id="PTHR33129">
    <property type="entry name" value="PROTEIN KINASE DOMAIN-CONTAINING PROTEIN-RELATED"/>
    <property type="match status" value="1"/>
</dbReference>
<accession>A0ABR2Z1S8</accession>
<gene>
    <name evidence="1" type="ORF">WJX75_000761</name>
</gene>
<sequence>MYNLAKMGVTVVADFQRMIKCLCFSKDSVRAGPLTAFYKELLQDDTWYLVDTREPVQAAARTILTTYPRRDVCKDFEKAGASTLYMTVWSWAELDAGRHLHGLEEDETLALYEKWGGSPR</sequence>
<evidence type="ECO:0000313" key="2">
    <source>
        <dbReference type="Proteomes" id="UP001491310"/>
    </source>
</evidence>
<dbReference type="EMBL" id="JALJOT010000001">
    <property type="protein sequence ID" value="KAK9918048.1"/>
    <property type="molecule type" value="Genomic_DNA"/>
</dbReference>
<protein>
    <recommendedName>
        <fullName evidence="3">Rhodanese domain-containing protein</fullName>
    </recommendedName>
</protein>
<comment type="caution">
    <text evidence="1">The sequence shown here is derived from an EMBL/GenBank/DDBJ whole genome shotgun (WGS) entry which is preliminary data.</text>
</comment>
<keyword evidence="2" id="KW-1185">Reference proteome</keyword>
<dbReference type="Proteomes" id="UP001491310">
    <property type="component" value="Unassembled WGS sequence"/>
</dbReference>